<dbReference type="EMBL" id="WNYA01000001">
    <property type="protein sequence ID" value="KAG8596888.1"/>
    <property type="molecule type" value="Genomic_DNA"/>
</dbReference>
<organism evidence="4 5">
    <name type="scientific">Engystomops pustulosus</name>
    <name type="common">Tungara frog</name>
    <name type="synonym">Physalaemus pustulosus</name>
    <dbReference type="NCBI Taxonomy" id="76066"/>
    <lineage>
        <taxon>Eukaryota</taxon>
        <taxon>Metazoa</taxon>
        <taxon>Chordata</taxon>
        <taxon>Craniata</taxon>
        <taxon>Vertebrata</taxon>
        <taxon>Euteleostomi</taxon>
        <taxon>Amphibia</taxon>
        <taxon>Batrachia</taxon>
        <taxon>Anura</taxon>
        <taxon>Neobatrachia</taxon>
        <taxon>Hyloidea</taxon>
        <taxon>Leptodactylidae</taxon>
        <taxon>Leiuperinae</taxon>
        <taxon>Engystomops</taxon>
    </lineage>
</organism>
<comment type="similarity">
    <text evidence="1">Belongs to the SRR1 family.</text>
</comment>
<keyword evidence="5" id="KW-1185">Reference proteome</keyword>
<name>A0AAV7DL35_ENGPU</name>
<evidence type="ECO:0000313" key="5">
    <source>
        <dbReference type="Proteomes" id="UP000824782"/>
    </source>
</evidence>
<dbReference type="AlphaFoldDB" id="A0AAV7DL35"/>
<comment type="caution">
    <text evidence="4">The sequence shown here is derived from an EMBL/GenBank/DDBJ whole genome shotgun (WGS) entry which is preliminary data.</text>
</comment>
<dbReference type="PANTHER" id="PTHR28626:SF3">
    <property type="entry name" value="SRR1-LIKE PROTEIN"/>
    <property type="match status" value="1"/>
</dbReference>
<feature type="compositionally biased region" description="Basic residues" evidence="2">
    <location>
        <begin position="45"/>
        <end position="58"/>
    </location>
</feature>
<dbReference type="GO" id="GO:0005634">
    <property type="term" value="C:nucleus"/>
    <property type="evidence" value="ECO:0007669"/>
    <property type="project" value="TreeGrafter"/>
</dbReference>
<reference evidence="4" key="1">
    <citation type="thesis" date="2020" institute="ProQuest LLC" country="789 East Eisenhower Parkway, Ann Arbor, MI, USA">
        <title>Comparative Genomics and Chromosome Evolution.</title>
        <authorList>
            <person name="Mudd A.B."/>
        </authorList>
    </citation>
    <scope>NUCLEOTIDE SEQUENCE</scope>
    <source>
        <strain evidence="4">237g6f4</strain>
        <tissue evidence="4">Blood</tissue>
    </source>
</reference>
<dbReference type="PANTHER" id="PTHR28626">
    <property type="entry name" value="SRR1-LIKE PROTEIN"/>
    <property type="match status" value="1"/>
</dbReference>
<dbReference type="GO" id="GO:0005737">
    <property type="term" value="C:cytoplasm"/>
    <property type="evidence" value="ECO:0007669"/>
    <property type="project" value="TreeGrafter"/>
</dbReference>
<evidence type="ECO:0000256" key="2">
    <source>
        <dbReference type="SAM" id="MobiDB-lite"/>
    </source>
</evidence>
<accession>A0AAV7DL35</accession>
<dbReference type="Pfam" id="PF07985">
    <property type="entry name" value="SRR1"/>
    <property type="match status" value="1"/>
</dbReference>
<feature type="region of interest" description="Disordered" evidence="2">
    <location>
        <begin position="45"/>
        <end position="68"/>
    </location>
</feature>
<evidence type="ECO:0000259" key="3">
    <source>
        <dbReference type="Pfam" id="PF07985"/>
    </source>
</evidence>
<dbReference type="InterPro" id="IPR040044">
    <property type="entry name" value="SRR1L"/>
</dbReference>
<sequence length="338" mass="38558">MPMVTTCTFHSTSLECDNAITFNRILHILTASRFKMESDTWQTVNKKKASKKSSHLKNKTASTYSGAQQPPNMFTTEDVTATIKRINETMADLQVSDFWHSCQGCLLRCPDTLAESSPDVSINEGLMKNLNLEDTKTTCISLENFDCVCYGLGNFTTCVISRHQLAFLIVFLEQFKIPKHQCHVFDPIFSMLEIEVLQQLGLSVLLKNEEGKHAVCKSTLFYMPHCGKALYNNLLWRNWSCDALSQIMIIGNSFKGIEERLVSRILQRDYIYIYKSLQVVEETSFPESSHYGDVFNDTAIHRFSVAKLKSLPKETWQCQDEPQYQDCEDLEIILGPKG</sequence>
<evidence type="ECO:0000313" key="4">
    <source>
        <dbReference type="EMBL" id="KAG8596888.1"/>
    </source>
</evidence>
<proteinExistence type="inferred from homology"/>
<dbReference type="Proteomes" id="UP000824782">
    <property type="component" value="Unassembled WGS sequence"/>
</dbReference>
<feature type="domain" description="SRR1-like" evidence="3">
    <location>
        <begin position="146"/>
        <end position="301"/>
    </location>
</feature>
<dbReference type="InterPro" id="IPR012942">
    <property type="entry name" value="SRR1-like"/>
</dbReference>
<gene>
    <name evidence="4" type="ORF">GDO81_002085</name>
</gene>
<evidence type="ECO:0000256" key="1">
    <source>
        <dbReference type="ARBA" id="ARBA00009856"/>
    </source>
</evidence>
<protein>
    <recommendedName>
        <fullName evidence="3">SRR1-like domain-containing protein</fullName>
    </recommendedName>
</protein>